<feature type="domain" description="Timeless N-terminal" evidence="4">
    <location>
        <begin position="27"/>
        <end position="200"/>
    </location>
</feature>
<dbReference type="GO" id="GO:0043111">
    <property type="term" value="P:replication fork arrest"/>
    <property type="evidence" value="ECO:0007669"/>
    <property type="project" value="TreeGrafter"/>
</dbReference>
<evidence type="ECO:0000259" key="4">
    <source>
        <dbReference type="Pfam" id="PF04821"/>
    </source>
</evidence>
<dbReference type="PANTHER" id="PTHR22940:SF4">
    <property type="entry name" value="PROTEIN TIMELESS HOMOLOG"/>
    <property type="match status" value="1"/>
</dbReference>
<dbReference type="GO" id="GO:0006281">
    <property type="term" value="P:DNA repair"/>
    <property type="evidence" value="ECO:0007669"/>
    <property type="project" value="TreeGrafter"/>
</dbReference>
<gene>
    <name evidence="5" type="ORF">EB796_005417</name>
</gene>
<dbReference type="PANTHER" id="PTHR22940">
    <property type="entry name" value="TIMEOUT/TIMELESS-2"/>
    <property type="match status" value="1"/>
</dbReference>
<keyword evidence="2" id="KW-0539">Nucleus</keyword>
<reference evidence="5" key="1">
    <citation type="submission" date="2020-06" db="EMBL/GenBank/DDBJ databases">
        <title>Draft genome of Bugula neritina, a colonial animal packing powerful symbionts and potential medicines.</title>
        <authorList>
            <person name="Rayko M."/>
        </authorList>
    </citation>
    <scope>NUCLEOTIDE SEQUENCE [LARGE SCALE GENOMIC DNA]</scope>
    <source>
        <strain evidence="5">Kwan_BN1</strain>
    </source>
</reference>
<keyword evidence="6" id="KW-1185">Reference proteome</keyword>
<dbReference type="InterPro" id="IPR044998">
    <property type="entry name" value="Timeless"/>
</dbReference>
<dbReference type="GO" id="GO:0000076">
    <property type="term" value="P:DNA replication checkpoint signaling"/>
    <property type="evidence" value="ECO:0007669"/>
    <property type="project" value="TreeGrafter"/>
</dbReference>
<dbReference type="OrthoDB" id="310853at2759"/>
<evidence type="ECO:0000256" key="1">
    <source>
        <dbReference type="ARBA" id="ARBA00004123"/>
    </source>
</evidence>
<dbReference type="InterPro" id="IPR006906">
    <property type="entry name" value="Timeless_N"/>
</dbReference>
<dbReference type="Pfam" id="PF04821">
    <property type="entry name" value="TIMELESS"/>
    <property type="match status" value="1"/>
</dbReference>
<evidence type="ECO:0000256" key="2">
    <source>
        <dbReference type="ARBA" id="ARBA00023242"/>
    </source>
</evidence>
<keyword evidence="3" id="KW-0131">Cell cycle</keyword>
<protein>
    <submittedName>
        <fullName evidence="5">TIMELESS</fullName>
    </submittedName>
</protein>
<proteinExistence type="predicted"/>
<dbReference type="GO" id="GO:0003677">
    <property type="term" value="F:DNA binding"/>
    <property type="evidence" value="ECO:0007669"/>
    <property type="project" value="TreeGrafter"/>
</dbReference>
<dbReference type="EMBL" id="VXIV02000755">
    <property type="protein sequence ID" value="KAF6036278.1"/>
    <property type="molecule type" value="Genomic_DNA"/>
</dbReference>
<evidence type="ECO:0000313" key="6">
    <source>
        <dbReference type="Proteomes" id="UP000593567"/>
    </source>
</evidence>
<evidence type="ECO:0000256" key="3">
    <source>
        <dbReference type="ARBA" id="ARBA00023306"/>
    </source>
</evidence>
<comment type="subcellular location">
    <subcellularLocation>
        <location evidence="1">Nucleus</location>
    </subcellularLocation>
</comment>
<organism evidence="5 6">
    <name type="scientific">Bugula neritina</name>
    <name type="common">Brown bryozoan</name>
    <name type="synonym">Sertularia neritina</name>
    <dbReference type="NCBI Taxonomy" id="10212"/>
    <lineage>
        <taxon>Eukaryota</taxon>
        <taxon>Metazoa</taxon>
        <taxon>Spiralia</taxon>
        <taxon>Lophotrochozoa</taxon>
        <taxon>Bryozoa</taxon>
        <taxon>Gymnolaemata</taxon>
        <taxon>Cheilostomatida</taxon>
        <taxon>Flustrina</taxon>
        <taxon>Buguloidea</taxon>
        <taxon>Bugulidae</taxon>
        <taxon>Bugula</taxon>
    </lineage>
</organism>
<sequence length="259" mass="30344">MTQTGKLIYTELQSIANGIGKFHNGDYIREQDAVDCVKDLIKSLRRENETCNIRRFLGQAQVLQEDLVPLIVYYGRADEELFEVTIRCLMNLTQPARIVFKNEVPQDQSTRHCYIQVEEYLQEYKQAFVNEQFLKVLSEKLAYFLELSWEERSEDQNVLIERLLVLLRNILHVAATDVDRLRTDDDASTHDQIVWQMHQAVWTNLSSTSPRQMMRGGLLSMCWRSFLSCLEIRRLNSCRLPVLLAVVERKRETSRSWPG</sequence>
<dbReference type="Proteomes" id="UP000593567">
    <property type="component" value="Unassembled WGS sequence"/>
</dbReference>
<evidence type="ECO:0000313" key="5">
    <source>
        <dbReference type="EMBL" id="KAF6036278.1"/>
    </source>
</evidence>
<comment type="caution">
    <text evidence="5">The sequence shown here is derived from an EMBL/GenBank/DDBJ whole genome shotgun (WGS) entry which is preliminary data.</text>
</comment>
<name>A0A7J7KF84_BUGNE</name>
<dbReference type="AlphaFoldDB" id="A0A7J7KF84"/>
<dbReference type="GO" id="GO:0031298">
    <property type="term" value="C:replication fork protection complex"/>
    <property type="evidence" value="ECO:0007669"/>
    <property type="project" value="TreeGrafter"/>
</dbReference>
<accession>A0A7J7KF84</accession>